<organism evidence="2">
    <name type="scientific">freshwater metagenome</name>
    <dbReference type="NCBI Taxonomy" id="449393"/>
    <lineage>
        <taxon>unclassified sequences</taxon>
        <taxon>metagenomes</taxon>
        <taxon>ecological metagenomes</taxon>
    </lineage>
</organism>
<dbReference type="PANTHER" id="PTHR43283:SF7">
    <property type="entry name" value="BETA-LACTAMASE-RELATED DOMAIN-CONTAINING PROTEIN"/>
    <property type="match status" value="1"/>
</dbReference>
<reference evidence="2" key="1">
    <citation type="submission" date="2020-05" db="EMBL/GenBank/DDBJ databases">
        <authorList>
            <person name="Chiriac C."/>
            <person name="Salcher M."/>
            <person name="Ghai R."/>
            <person name="Kavagutti S V."/>
        </authorList>
    </citation>
    <scope>NUCLEOTIDE SEQUENCE</scope>
</reference>
<dbReference type="InterPro" id="IPR012338">
    <property type="entry name" value="Beta-lactam/transpept-like"/>
</dbReference>
<sequence>MVTSRFPAAQWEMGPLGGDVDAEVVQAQIADTIGEHEATDVTQAILVVHRGKVVAEAYGPDTDAATPLISWSMAKSVTHALVGIAQMDGLLDVSKPAAVDAWKNDSRSQITLQHLLDMRSGLSWNEDYVDGDASDVIEMLFGSGKDDVAAYAVSLPLTDEPDSKWLYSSGTTNIVTRILGDAYGDTHGSSSGIERVLQQRLFAPIGMHATARFDAAGTFVGSSYVFATARDYARFGYLYLQEGNWNGTQVLPAGWVDHARVQTVIDDETSLGYGAHWWTLPGEEDSLVASGYEGQQIYVLPKRDLVIVRLGKTVAEKRGAVRASLLAIAQAFPLLQ</sequence>
<dbReference type="InterPro" id="IPR001466">
    <property type="entry name" value="Beta-lactam-related"/>
</dbReference>
<dbReference type="InterPro" id="IPR050789">
    <property type="entry name" value="Diverse_Enzym_Activities"/>
</dbReference>
<accession>A0A6J6VAV2</accession>
<protein>
    <submittedName>
        <fullName evidence="2">Unannotated protein</fullName>
    </submittedName>
</protein>
<dbReference type="SUPFAM" id="SSF56601">
    <property type="entry name" value="beta-lactamase/transpeptidase-like"/>
    <property type="match status" value="1"/>
</dbReference>
<evidence type="ECO:0000313" key="2">
    <source>
        <dbReference type="EMBL" id="CAB4768015.1"/>
    </source>
</evidence>
<dbReference type="PANTHER" id="PTHR43283">
    <property type="entry name" value="BETA-LACTAMASE-RELATED"/>
    <property type="match status" value="1"/>
</dbReference>
<dbReference type="Gene3D" id="3.40.710.10">
    <property type="entry name" value="DD-peptidase/beta-lactamase superfamily"/>
    <property type="match status" value="1"/>
</dbReference>
<dbReference type="AlphaFoldDB" id="A0A6J6VAV2"/>
<name>A0A6J6VAV2_9ZZZZ</name>
<dbReference type="Pfam" id="PF00144">
    <property type="entry name" value="Beta-lactamase"/>
    <property type="match status" value="1"/>
</dbReference>
<feature type="domain" description="Beta-lactamase-related" evidence="1">
    <location>
        <begin position="44"/>
        <end position="327"/>
    </location>
</feature>
<proteinExistence type="predicted"/>
<evidence type="ECO:0000259" key="1">
    <source>
        <dbReference type="Pfam" id="PF00144"/>
    </source>
</evidence>
<gene>
    <name evidence="2" type="ORF">UFOPK2872_00993</name>
</gene>
<dbReference type="EMBL" id="CAEZZM010000131">
    <property type="protein sequence ID" value="CAB4768015.1"/>
    <property type="molecule type" value="Genomic_DNA"/>
</dbReference>